<proteinExistence type="inferred from homology"/>
<dbReference type="PANTHER" id="PTHR23169">
    <property type="entry name" value="ENVOPLAKIN"/>
    <property type="match status" value="1"/>
</dbReference>
<dbReference type="GO" id="GO:1990254">
    <property type="term" value="F:keratin filament binding"/>
    <property type="evidence" value="ECO:0007669"/>
    <property type="project" value="TreeGrafter"/>
</dbReference>
<dbReference type="GO" id="GO:0003779">
    <property type="term" value="F:actin binding"/>
    <property type="evidence" value="ECO:0007669"/>
    <property type="project" value="UniProtKB-KW"/>
</dbReference>
<dbReference type="GO" id="GO:0016020">
    <property type="term" value="C:membrane"/>
    <property type="evidence" value="ECO:0007669"/>
    <property type="project" value="TreeGrafter"/>
</dbReference>
<dbReference type="GO" id="GO:0005198">
    <property type="term" value="F:structural molecule activity"/>
    <property type="evidence" value="ECO:0007669"/>
    <property type="project" value="TreeGrafter"/>
</dbReference>
<feature type="compositionally biased region" description="Polar residues" evidence="17">
    <location>
        <begin position="2800"/>
        <end position="2825"/>
    </location>
</feature>
<evidence type="ECO:0000256" key="7">
    <source>
        <dbReference type="ARBA" id="ARBA00022553"/>
    </source>
</evidence>
<protein>
    <recommendedName>
        <fullName evidence="22">Dystonin</fullName>
    </recommendedName>
</protein>
<dbReference type="FunFam" id="2.30.30.40:FF:000011">
    <property type="entry name" value="Microtubule-actin cross-linking factor 1"/>
    <property type="match status" value="1"/>
</dbReference>
<feature type="compositionally biased region" description="Basic and acidic residues" evidence="17">
    <location>
        <begin position="3214"/>
        <end position="3228"/>
    </location>
</feature>
<evidence type="ECO:0000256" key="14">
    <source>
        <dbReference type="ARBA" id="ARBA00023273"/>
    </source>
</evidence>
<dbReference type="Pfam" id="PF00307">
    <property type="entry name" value="CH"/>
    <property type="match status" value="2"/>
</dbReference>
<feature type="region of interest" description="Disordered" evidence="17">
    <location>
        <begin position="3940"/>
        <end position="3976"/>
    </location>
</feature>
<dbReference type="GO" id="GO:0042995">
    <property type="term" value="C:cell projection"/>
    <property type="evidence" value="ECO:0007669"/>
    <property type="project" value="UniProtKB-SubCell"/>
</dbReference>
<dbReference type="InterPro" id="IPR001589">
    <property type="entry name" value="Actinin_actin-bd_CS"/>
</dbReference>
<evidence type="ECO:0008006" key="22">
    <source>
        <dbReference type="Google" id="ProtNLM"/>
    </source>
</evidence>
<dbReference type="PaxDb" id="8022-A0A060WBK5"/>
<dbReference type="SMART" id="SM00150">
    <property type="entry name" value="SPEC"/>
    <property type="match status" value="6"/>
</dbReference>
<keyword evidence="7" id="KW-0597">Phosphoprotein</keyword>
<keyword evidence="10" id="KW-0965">Cell junction</keyword>
<feature type="region of interest" description="Disordered" evidence="17">
    <location>
        <begin position="3351"/>
        <end position="3372"/>
    </location>
</feature>
<dbReference type="CDD" id="cd21188">
    <property type="entry name" value="CH_PLEC-like_rpt1"/>
    <property type="match status" value="1"/>
</dbReference>
<dbReference type="SUPFAM" id="SSF75399">
    <property type="entry name" value="Plakin repeat"/>
    <property type="match status" value="4"/>
</dbReference>
<reference evidence="20" key="2">
    <citation type="submission" date="2014-03" db="EMBL/GenBank/DDBJ databases">
        <authorList>
            <person name="Genoscope - CEA"/>
        </authorList>
    </citation>
    <scope>NUCLEOTIDE SEQUENCE</scope>
</reference>
<feature type="region of interest" description="Disordered" evidence="17">
    <location>
        <begin position="3386"/>
        <end position="3412"/>
    </location>
</feature>
<dbReference type="PANTHER" id="PTHR23169:SF24">
    <property type="entry name" value="DYSTONIN"/>
    <property type="match status" value="1"/>
</dbReference>
<dbReference type="FunFam" id="1.20.58.60:FF:000027">
    <property type="entry name" value="Microtubule-actin cross-linking factor 1"/>
    <property type="match status" value="1"/>
</dbReference>
<dbReference type="GO" id="GO:0005874">
    <property type="term" value="C:microtubule"/>
    <property type="evidence" value="ECO:0007669"/>
    <property type="project" value="UniProtKB-KW"/>
</dbReference>
<dbReference type="Pfam" id="PF00435">
    <property type="entry name" value="Spectrin"/>
    <property type="match status" value="3"/>
</dbReference>
<dbReference type="InterPro" id="IPR041573">
    <property type="entry name" value="Desmoplakin_Spectrin-like"/>
</dbReference>
<dbReference type="GO" id="GO:0045095">
    <property type="term" value="C:keratin filament"/>
    <property type="evidence" value="ECO:0007669"/>
    <property type="project" value="TreeGrafter"/>
</dbReference>
<evidence type="ECO:0000313" key="21">
    <source>
        <dbReference type="Proteomes" id="UP000193380"/>
    </source>
</evidence>
<feature type="compositionally biased region" description="Polar residues" evidence="17">
    <location>
        <begin position="2960"/>
        <end position="2970"/>
    </location>
</feature>
<feature type="coiled-coil region" evidence="16">
    <location>
        <begin position="3843"/>
        <end position="3898"/>
    </location>
</feature>
<feature type="region of interest" description="Disordered" evidence="17">
    <location>
        <begin position="2945"/>
        <end position="2970"/>
    </location>
</feature>
<dbReference type="Gene3D" id="3.90.1290.10">
    <property type="entry name" value="Plakin repeat"/>
    <property type="match status" value="4"/>
</dbReference>
<dbReference type="Gene3D" id="1.20.58.1060">
    <property type="match status" value="1"/>
</dbReference>
<feature type="domain" description="SH3" evidence="18">
    <location>
        <begin position="1099"/>
        <end position="1156"/>
    </location>
</feature>
<dbReference type="InterPro" id="IPR043197">
    <property type="entry name" value="Plakin"/>
</dbReference>
<evidence type="ECO:0000256" key="5">
    <source>
        <dbReference type="ARBA" id="ARBA00022443"/>
    </source>
</evidence>
<keyword evidence="14" id="KW-0966">Cell projection</keyword>
<dbReference type="GO" id="GO:0042060">
    <property type="term" value="P:wound healing"/>
    <property type="evidence" value="ECO:0007669"/>
    <property type="project" value="TreeGrafter"/>
</dbReference>
<dbReference type="FunFam" id="1.10.418.10:FF:000002">
    <property type="entry name" value="Microtubule-actin cross-linking factor 1"/>
    <property type="match status" value="1"/>
</dbReference>
<dbReference type="Pfam" id="PF21097">
    <property type="entry name" value="SR_plectin_7"/>
    <property type="match status" value="1"/>
</dbReference>
<dbReference type="InterPro" id="IPR036872">
    <property type="entry name" value="CH_dom_sf"/>
</dbReference>
<evidence type="ECO:0000256" key="11">
    <source>
        <dbReference type="ARBA" id="ARBA00023054"/>
    </source>
</evidence>
<evidence type="ECO:0000256" key="10">
    <source>
        <dbReference type="ARBA" id="ARBA00022949"/>
    </source>
</evidence>
<dbReference type="FunFam" id="1.20.58.60:FF:000009">
    <property type="entry name" value="dystonin isoform X1"/>
    <property type="match status" value="1"/>
</dbReference>
<dbReference type="Gene3D" id="1.10.418.10">
    <property type="entry name" value="Calponin-like domain"/>
    <property type="match status" value="2"/>
</dbReference>
<keyword evidence="12" id="KW-0009">Actin-binding</keyword>
<dbReference type="Pfam" id="PF18373">
    <property type="entry name" value="Spectrin_2"/>
    <property type="match status" value="1"/>
</dbReference>
<evidence type="ECO:0000256" key="2">
    <source>
        <dbReference type="ARBA" id="ARBA00004282"/>
    </source>
</evidence>
<feature type="domain" description="Calponin-homology (CH)" evidence="19">
    <location>
        <begin position="368"/>
        <end position="472"/>
    </location>
</feature>
<dbReference type="Pfam" id="PF17902">
    <property type="entry name" value="SH3_10"/>
    <property type="match status" value="1"/>
</dbReference>
<feature type="coiled-coil region" evidence="16">
    <location>
        <begin position="4020"/>
        <end position="4061"/>
    </location>
</feature>
<dbReference type="FunFam" id="3.90.1290.10:FF:000001">
    <property type="entry name" value="Plectin a"/>
    <property type="match status" value="1"/>
</dbReference>
<accession>A0A060WBK5</accession>
<dbReference type="PROSITE" id="PS50021">
    <property type="entry name" value="CH"/>
    <property type="match status" value="2"/>
</dbReference>
<dbReference type="FunFam" id="1.20.58.60:FF:000010">
    <property type="entry name" value="plectin isoform X2"/>
    <property type="match status" value="1"/>
</dbReference>
<feature type="region of interest" description="Disordered" evidence="17">
    <location>
        <begin position="4203"/>
        <end position="4227"/>
    </location>
</feature>
<evidence type="ECO:0000256" key="8">
    <source>
        <dbReference type="ARBA" id="ARBA00022701"/>
    </source>
</evidence>
<evidence type="ECO:0000256" key="12">
    <source>
        <dbReference type="ARBA" id="ARBA00023203"/>
    </source>
</evidence>
<dbReference type="SUPFAM" id="SSF46966">
    <property type="entry name" value="Spectrin repeat"/>
    <property type="match status" value="7"/>
</dbReference>
<dbReference type="InterPro" id="IPR041615">
    <property type="entry name" value="Desmoplakin_SH3"/>
</dbReference>
<feature type="compositionally biased region" description="Basic and acidic residues" evidence="17">
    <location>
        <begin position="3386"/>
        <end position="3406"/>
    </location>
</feature>
<dbReference type="PROSITE" id="PS00020">
    <property type="entry name" value="ACTININ_2"/>
    <property type="match status" value="1"/>
</dbReference>
<dbReference type="GO" id="GO:0045110">
    <property type="term" value="P:intermediate filament bundle assembly"/>
    <property type="evidence" value="ECO:0007669"/>
    <property type="project" value="TreeGrafter"/>
</dbReference>
<feature type="coiled-coil region" evidence="16">
    <location>
        <begin position="3732"/>
        <end position="3789"/>
    </location>
</feature>
<feature type="compositionally biased region" description="Basic and acidic residues" evidence="17">
    <location>
        <begin position="2831"/>
        <end position="2843"/>
    </location>
</feature>
<evidence type="ECO:0000256" key="13">
    <source>
        <dbReference type="ARBA" id="ARBA00023212"/>
    </source>
</evidence>
<evidence type="ECO:0000256" key="6">
    <source>
        <dbReference type="ARBA" id="ARBA00022490"/>
    </source>
</evidence>
<dbReference type="CDD" id="cd00176">
    <property type="entry name" value="SPEC"/>
    <property type="match status" value="3"/>
</dbReference>
<feature type="coiled-coil region" evidence="16">
    <location>
        <begin position="953"/>
        <end position="980"/>
    </location>
</feature>
<dbReference type="GO" id="GO:0070161">
    <property type="term" value="C:anchoring junction"/>
    <property type="evidence" value="ECO:0007669"/>
    <property type="project" value="UniProtKB-SubCell"/>
</dbReference>
<keyword evidence="13" id="KW-0206">Cytoskeleton</keyword>
<dbReference type="SMART" id="SM00033">
    <property type="entry name" value="CH"/>
    <property type="match status" value="2"/>
</dbReference>
<dbReference type="FunFam" id="1.10.418.10:FF:000140">
    <property type="entry name" value="Dystonin"/>
    <property type="match status" value="1"/>
</dbReference>
<feature type="coiled-coil region" evidence="16">
    <location>
        <begin position="1319"/>
        <end position="1349"/>
    </location>
</feature>
<dbReference type="InterPro" id="IPR002017">
    <property type="entry name" value="Spectrin_repeat"/>
</dbReference>
<evidence type="ECO:0000256" key="16">
    <source>
        <dbReference type="SAM" id="Coils"/>
    </source>
</evidence>
<evidence type="ECO:0000259" key="19">
    <source>
        <dbReference type="PROSITE" id="PS50021"/>
    </source>
</evidence>
<dbReference type="InterPro" id="IPR001452">
    <property type="entry name" value="SH3_domain"/>
</dbReference>
<gene>
    <name evidence="20" type="ORF">GSONMT00071768001</name>
</gene>
<evidence type="ECO:0000256" key="15">
    <source>
        <dbReference type="PROSITE-ProRule" id="PRU00192"/>
    </source>
</evidence>
<comment type="similarity">
    <text evidence="4">Belongs to the plakin or cytolinker family.</text>
</comment>
<dbReference type="SUPFAM" id="SSF47576">
    <property type="entry name" value="Calponin-homology domain, CH-domain"/>
    <property type="match status" value="1"/>
</dbReference>
<keyword evidence="6" id="KW-0963">Cytoplasm</keyword>
<evidence type="ECO:0000256" key="1">
    <source>
        <dbReference type="ARBA" id="ARBA00004245"/>
    </source>
</evidence>
<feature type="compositionally biased region" description="Polar residues" evidence="17">
    <location>
        <begin position="3239"/>
        <end position="3258"/>
    </location>
</feature>
<dbReference type="InterPro" id="IPR035915">
    <property type="entry name" value="Plakin_repeat_sf"/>
</dbReference>
<feature type="region of interest" description="Disordered" evidence="17">
    <location>
        <begin position="2198"/>
        <end position="2221"/>
    </location>
</feature>
<dbReference type="Pfam" id="PF21019">
    <property type="entry name" value="Spectrin_3"/>
    <property type="match status" value="1"/>
</dbReference>
<evidence type="ECO:0000256" key="9">
    <source>
        <dbReference type="ARBA" id="ARBA00022737"/>
    </source>
</evidence>
<feature type="region of interest" description="Disordered" evidence="17">
    <location>
        <begin position="3126"/>
        <end position="3288"/>
    </location>
</feature>
<dbReference type="Pfam" id="PF21020">
    <property type="entry name" value="Spectrin_4"/>
    <property type="match status" value="1"/>
</dbReference>
<sequence length="4227" mass="473793">MQCPGPLRHPGGLCFLFFNCIVRKHVNDLYEDLRDGHNLISLLEVLTGQSLPREKGRMRFHRLQNVQIALDFLKRRQVKLVNIRNDDITDGNPKLTLGLIWTIILHFQKGNACLKVMGNVCGCVRGPKEECYVDHTKAPLSPESKELRGRRYFQRKKKRKLGEFQWPESIQSRGGESVQSKEDIPRRVELQHEADMGIMGQVGMEGGQEGETPRPRLGSMSKGLYVGEVPKVPPGNKLASKSGQISAHQTDREAILHGITKTSRSIAPKDSLLEKKLSHKQLTRAMTFGAMEHMLRTLRGDNDRSENLEELPEILWSTQVHKRRRVHTCSGRGSLSPDYLLSLQVSSKCTSAKQEISEIHVCGESEDMTAKERLLMWSQQMTEGYVGVRCDNFTSSWRDGRLFNAIIHKYRPDLVDMARVSAQTSRSNLEQAFSVAERLGVARLLDPEDVDVQTPDEKSVITYVSTLYDVFPKVPDGVDGINANDVDIKWVEYQNMVNYLSQWLKHNVAVMSDRAFPNNPVELKALYTQYLQFKENEIPLKETEKSKIKHLYKMLEVWIEFGRIQLPQGYHPNDVEKEWGKLIVAMLEREKSLRPEVDRLEMLQQIATRVQRDCVNGEDKLALARAALQSDAKRLESGVHFQNEAETAGHLLECENLLRQQVVDIQILLDGKYYYSDQLVQRVSKLRDDLLGLREECSSVYRQGRTLTPQQTTMMISGITQSLNSGFSSSNLNSSLTPGGLGTPGSTFTSILTPGLTPALSPALTPGGMQPGSVQAYMGGGGMGMAPGDLQHLKHMQIRKPLCKSSLVDPNMTEDEVNINFVQDLINWVEEMQVQLDRGDWGSDLPSVETHLENHKGVHRAIEEFQMSLKEAKLSETQMTQKLSYSEKLGKLETQYGKLLNCSRERQKNLESLHDFVSRATMELIWLNEKEEEEVAFDWSDLNGNISKKRQYHSDLMRELDEKEEVIKSVQDRAENLLQENHPARLTLEAYKAAMQTQWSWILQLCSCVEQHLKDNTVYFEFFNNAKESTDYLKSLQGDIQRKYGCDRTSSVHKLEDHIQESMDEKEQLLQYRSTVAGLVGKAKAIVQLKPRNPDTPVRSSIPVKAICDYRQIEITIYKDDECVLASNSHRAKWKVISPSGNEAMVPSVCFTVPPPNKEAVDQASRIEQLYQNVLALWHHSHIKMKSVVSWHYLMADVRAVRDWNVSSIKTMLPGEHQQVLSNLQSHFEDFLEDSKESEVFTVADCSQLEREVLACKDYYEELLKSSLIHVFAAESVYNLYISEVRNFRMRLEAQEEHLIRQIRTPLDRDDLEQSVLRITEQEKKKAELDQLKDDLETMKEKCETFFRQAGASPAVPTLSSDLNVLIQSMSQVYSMSAIYLEKLKTVSMVVRHSQSAEALVKFYEAKLSEEDAVNSDLKSIDTVVSTLKQWRSEIDEQREIFHDLEDGLQKARGISERMFKAHNERDFDLDWHKEKADQLEERWSNVHSQIESRLRDLEGISKSLKYYKDSYGSLDEWVREMEAAQLKTQEKQPEDSKALAELVNQQKVLVAEMEQKQSRIDECQKYSEQYSSGAKDYELQLLTYRAMVDSQHKSPLKRRRMQNSADAIVQEFMDLRTRYTAVVTSMTQYVKFASETLKRAEGEEEAVSSILLIGIWWHLLGTINSAATILPLNRKASERTEYLTWTESLELQKAAGEEVIGQLQQQSTMRQKSEEFRQESLELRNSIYVFQEQIKSLQRDKSSLEQKAIFNKTELINTKLLDRDTLQKLETGLVTLEEVQASLAQFIDKPTAIAGVYLESSKKKISFLEAADQGLLAKTYAIEYMEAQAATGCIIDPSTGQTLSVQAALEMGIVGLNLKDKLLDAEKAATGYVHGTKTLSVYQAMEERIVDRHKGKKIIEAQIATGGLVHPVLGVRVPVNVAVDQGLLNKATLQNLYDPVSNPKGFHNPDSGQKTYYCELLKKCLYDTDGGVYLLPFDLKSGRQLCIETALDLKVTILQGHQQNLIDRLTALRLLEAQACTGGICDPASGEKAPVTEALRRGLLDETFARQLQQSEQAYYGIIHPQTAKTLSVAQAIQENLFPKDIGLRCLEFQVLTGGLINPETHDRISLDEAVQSSLVDKATASFLKDEKSHPKSLTCPKTKRKMSFMDALLKGVFDGHTGLRLLEATKALSRSVDEEKKEHGDKVSKLLNWMSSVKPGQNKDGKASTEASSKPQVSMEEMVTQKEKIAEALRTTQLMLSKHSDKMTEEEKLEAKEQLKSLHQAYSDLTQQCSDQTPSAEQEFQTIEGVLEVGSIEVYSVFSSVQSGMIDHTTGLSLLEAQLITSGLVLPQFRMYLELDEAYHHNLIDEATWKQLRELNEANRSILSPPFSSEPLPVMAALREGTVSERLAIKVIEIQLATGGLRVSYTGDVLTLERAFQFGLIPAPLYVKLLERQNTCKDLINPGTAEKVSLTQLVQRSVVDEETGLRLLPVKKSHNGSIELTSGREMSVLRAVHEGLIDRETTSALLVLEKQKGLMGLLWPHSGEILTVSTSLRHEIITSQLAFKLLGNRQKIASLYIPEYSEVVLKTIEIPDVFPDVDDLNDRFSNWLMLRELQIGGSHRSTDDNEIDDENINTPSSIEAKQLFISYLTMNSYMDPKSGQRLLIFDGQLTKMAELLVDISVETTENQVYNTGPGNATFEDISLKEDISEDSEMSFDSNTEDFGYLHINEETDGTMKDHRASNFFKEEESDYKQSDNQAFSNNVVKVVAHDGTEEFPSAIDCVNNTTLPDSDISIYQKNTSSISQAPIGIDVESSDNQSKETFTGSSATQTPSTDTSLPSASVAVHSEKNARQPDSKDNVLSNSAYQKTRHSTNPSSFEIGVETSEIPSDYQPQETVNGKKKINNTSIVPFEIDVETSHITSDNQPQEAFTFNEGSATQIILERSTHPLLCSVNDADRSFPSAAPDSKRIPAQKEYSSSENNAQHSTMEVAHVTPGCEAENLRQHQTDKKLSVLVLDDSDEEEWIENRDGHAQEDLYAEGSKEQNCDSQKALLPSFTISHGPVCRQIISPILSDQVTEGRPISSQSGHSHSNPTVQKKTPLQLTNLSDLAIVSSVHSIKSGNDNKDSYDIGDQAQLETAPIKEISSTITPDPTLTDKRLPNSNANVEAKANDRVESSRSGDSKPGRQEGSSDDGLSQITDQATSQTGQTSSNDTSLLSASTMTPGNPSKAKEPGMRSDVKQDECGSVENHPQPMATNAQPDSHSNTPSTSEMTSGHPVKPGLGSELTCRQNQCGADGNHPHLMTVDVPPDSMTHDSVPPPALAIYTALRNGLDELVRMRVEGADVDDLQKAETQAVEDIINLIQDNPQSHGRGFDEETDAAPGLMISSSPDLLRDLLKQEPLRSGKTSPAEEEREPLHEETPPSDVTQIQSRLLQVLQSVSSSQDPAMLRDVIGTLSSILGGAPHKDRPHNLEILQEEGSSDEAEGAVADPMEAPDLCQSTEVETISDTGNAEAVQSKVRQQYSTQDYLECVGRLQDHADVLEEIMNVLSSQQGSLSNNMEELHSHLDESQSLEAHLSTLAGFLTRDLDITKQLLKSASELVPTHIHQDLASAFRELQPVFADVCQMSAENNYVLRQAIDTGKAQLKSTYQDLLSTLDRLSGCIHDNSEMACNLDILNTSDVDTVKDMIQKNKGMETNLSGTHRHLEDTAFDIQYFISEHAQFLSPTQSRHLLKSLSATQRAFKEQMERVAKQRRTLERHLEIREDESQQKYMEEKQKVFSDKLQELCDNLTNTENRLIGHQQQTKGAASVEDLQHVQKEHQALQKDILTNGSALNEVISSSKKFLDENRSKLTPDQIIAIESKLEDAKSKVKLINQRAEESRKDLEKSVTTAIKQETEKEAAVEQLEESKNKIEGLLDWINNMGNEKVMGGEQTDHMGIQNGNIPLQSETSAKNILGEDDDPNGNNGNAFQTTDNDTEGQATGKTPELDLEKQYDRVKARHQEILSQQQELIMATQSAQALLDHQAHALSPTDKDKLQRDIQELKGRYDSSLTQAEQQMKQMVQVQEELKKFQGDCEEFEGWLQQAEGEVEELGAPAGALNDLTEKLRRQKSFSEDIISHKGDLRFITISGQKVLDVAKACGRMDAGGKDAQLEVDTTATCAAVKEKLDSAAGRFKALHSQCNDLGNNLRDVVDKYKKYEDSAAGLLKWLNNSEEDARRQQSEAIAADPQTLQKQLEDTKA</sequence>
<dbReference type="SMART" id="SM00250">
    <property type="entry name" value="PLEC"/>
    <property type="match status" value="15"/>
</dbReference>
<evidence type="ECO:0000256" key="3">
    <source>
        <dbReference type="ARBA" id="ARBA00004316"/>
    </source>
</evidence>
<keyword evidence="5 15" id="KW-0728">SH3 domain</keyword>
<feature type="compositionally biased region" description="Polar residues" evidence="17">
    <location>
        <begin position="3955"/>
        <end position="3969"/>
    </location>
</feature>
<dbReference type="Gene3D" id="1.20.58.60">
    <property type="match status" value="7"/>
</dbReference>
<organism evidence="20 21">
    <name type="scientific">Oncorhynchus mykiss</name>
    <name type="common">Rainbow trout</name>
    <name type="synonym">Salmo gairdneri</name>
    <dbReference type="NCBI Taxonomy" id="8022"/>
    <lineage>
        <taxon>Eukaryota</taxon>
        <taxon>Metazoa</taxon>
        <taxon>Chordata</taxon>
        <taxon>Craniata</taxon>
        <taxon>Vertebrata</taxon>
        <taxon>Euteleostomi</taxon>
        <taxon>Actinopterygii</taxon>
        <taxon>Neopterygii</taxon>
        <taxon>Teleostei</taxon>
        <taxon>Protacanthopterygii</taxon>
        <taxon>Salmoniformes</taxon>
        <taxon>Salmonidae</taxon>
        <taxon>Salmoninae</taxon>
        <taxon>Oncorhynchus</taxon>
    </lineage>
</organism>
<dbReference type="InterPro" id="IPR018159">
    <property type="entry name" value="Spectrin/alpha-actinin"/>
</dbReference>
<dbReference type="EMBL" id="FR904479">
    <property type="protein sequence ID" value="CDQ64673.1"/>
    <property type="molecule type" value="Genomic_DNA"/>
</dbReference>
<comment type="subcellular location">
    <subcellularLocation>
        <location evidence="2">Cell junction</location>
    </subcellularLocation>
    <subcellularLocation>
        <location evidence="3">Cell projection</location>
    </subcellularLocation>
    <subcellularLocation>
        <location evidence="1">Cytoplasm</location>
        <location evidence="1">Cytoskeleton</location>
    </subcellularLocation>
</comment>
<dbReference type="GO" id="GO:0005737">
    <property type="term" value="C:cytoplasm"/>
    <property type="evidence" value="ECO:0007669"/>
    <property type="project" value="TreeGrafter"/>
</dbReference>
<keyword evidence="8" id="KW-0493">Microtubule</keyword>
<keyword evidence="9" id="KW-0677">Repeat</keyword>
<feature type="region of interest" description="Disordered" evidence="17">
    <location>
        <begin position="3061"/>
        <end position="3081"/>
    </location>
</feature>
<reference evidence="20" key="1">
    <citation type="journal article" date="2014" name="Nat. Commun.">
        <title>The rainbow trout genome provides novel insights into evolution after whole-genome duplication in vertebrates.</title>
        <authorList>
            <person name="Berthelot C."/>
            <person name="Brunet F."/>
            <person name="Chalopin D."/>
            <person name="Juanchich A."/>
            <person name="Bernard M."/>
            <person name="Noel B."/>
            <person name="Bento P."/>
            <person name="Da Silva C."/>
            <person name="Labadie K."/>
            <person name="Alberti A."/>
            <person name="Aury J.M."/>
            <person name="Louis A."/>
            <person name="Dehais P."/>
            <person name="Bardou P."/>
            <person name="Montfort J."/>
            <person name="Klopp C."/>
            <person name="Cabau C."/>
            <person name="Gaspin C."/>
            <person name="Thorgaard G.H."/>
            <person name="Boussaha M."/>
            <person name="Quillet E."/>
            <person name="Guyomard R."/>
            <person name="Galiana D."/>
            <person name="Bobe J."/>
            <person name="Volff J.N."/>
            <person name="Genet C."/>
            <person name="Wincker P."/>
            <person name="Jaillon O."/>
            <person name="Roest Crollius H."/>
            <person name="Guiguen Y."/>
        </authorList>
    </citation>
    <scope>NUCLEOTIDE SEQUENCE [LARGE SCALE GENOMIC DNA]</scope>
</reference>
<dbReference type="Gene3D" id="2.30.30.40">
    <property type="entry name" value="SH3 Domains"/>
    <property type="match status" value="1"/>
</dbReference>
<feature type="compositionally biased region" description="Polar residues" evidence="17">
    <location>
        <begin position="3178"/>
        <end position="3211"/>
    </location>
</feature>
<evidence type="ECO:0000313" key="20">
    <source>
        <dbReference type="EMBL" id="CDQ64673.1"/>
    </source>
</evidence>
<feature type="compositionally biased region" description="Basic and acidic residues" evidence="17">
    <location>
        <begin position="3154"/>
        <end position="3171"/>
    </location>
</feature>
<evidence type="ECO:0000256" key="4">
    <source>
        <dbReference type="ARBA" id="ARBA00009109"/>
    </source>
</evidence>
<evidence type="ECO:0000256" key="17">
    <source>
        <dbReference type="SAM" id="MobiDB-lite"/>
    </source>
</evidence>
<dbReference type="STRING" id="8022.A0A060WBK5"/>
<dbReference type="Proteomes" id="UP000193380">
    <property type="component" value="Unassembled WGS sequence"/>
</dbReference>
<dbReference type="InterPro" id="IPR049538">
    <property type="entry name" value="PCN-like_spectrin-like_rpt"/>
</dbReference>
<dbReference type="InterPro" id="IPR001715">
    <property type="entry name" value="CH_dom"/>
</dbReference>
<name>A0A060WBK5_ONCMY</name>
<feature type="region of interest" description="Disordered" evidence="17">
    <location>
        <begin position="2799"/>
        <end position="2863"/>
    </location>
</feature>
<dbReference type="Pfam" id="PF00681">
    <property type="entry name" value="Plectin"/>
    <property type="match status" value="5"/>
</dbReference>
<feature type="domain" description="Calponin-homology (CH)" evidence="19">
    <location>
        <begin position="1"/>
        <end position="108"/>
    </location>
</feature>
<feature type="compositionally biased region" description="Polar residues" evidence="17">
    <location>
        <begin position="2844"/>
        <end position="2862"/>
    </location>
</feature>
<evidence type="ECO:0000259" key="18">
    <source>
        <dbReference type="PROSITE" id="PS50002"/>
    </source>
</evidence>
<keyword evidence="11 16" id="KW-0175">Coiled coil</keyword>
<dbReference type="PROSITE" id="PS50002">
    <property type="entry name" value="SH3"/>
    <property type="match status" value="1"/>
</dbReference>
<dbReference type="InterPro" id="IPR001101">
    <property type="entry name" value="Plectin_repeat"/>
</dbReference>